<reference evidence="5 6" key="1">
    <citation type="submission" date="2016-11" db="EMBL/GenBank/DDBJ databases">
        <authorList>
            <person name="Jaros S."/>
            <person name="Januszkiewicz K."/>
            <person name="Wedrychowicz H."/>
        </authorList>
    </citation>
    <scope>NUCLEOTIDE SEQUENCE [LARGE SCALE GENOMIC DNA]</scope>
    <source>
        <strain evidence="5 6">BPI-34</strain>
    </source>
</reference>
<dbReference type="GO" id="GO:0043565">
    <property type="term" value="F:sequence-specific DNA binding"/>
    <property type="evidence" value="ECO:0007669"/>
    <property type="project" value="InterPro"/>
</dbReference>
<dbReference type="EMBL" id="FRCJ01000002">
    <property type="protein sequence ID" value="SHM16277.1"/>
    <property type="molecule type" value="Genomic_DNA"/>
</dbReference>
<feature type="domain" description="HTH araC/xylS-type" evidence="4">
    <location>
        <begin position="208"/>
        <end position="306"/>
    </location>
</feature>
<accession>A0A1M7GK14</accession>
<dbReference type="InterPro" id="IPR018060">
    <property type="entry name" value="HTH_AraC"/>
</dbReference>
<evidence type="ECO:0000256" key="1">
    <source>
        <dbReference type="ARBA" id="ARBA00023015"/>
    </source>
</evidence>
<dbReference type="PANTHER" id="PTHR43280:SF32">
    <property type="entry name" value="TRANSCRIPTIONAL REGULATORY PROTEIN"/>
    <property type="match status" value="1"/>
</dbReference>
<dbReference type="Pfam" id="PF12833">
    <property type="entry name" value="HTH_18"/>
    <property type="match status" value="1"/>
</dbReference>
<name>A0A1M7GK14_XYLRU</name>
<evidence type="ECO:0000256" key="2">
    <source>
        <dbReference type="ARBA" id="ARBA00023125"/>
    </source>
</evidence>
<evidence type="ECO:0000256" key="3">
    <source>
        <dbReference type="ARBA" id="ARBA00023163"/>
    </source>
</evidence>
<keyword evidence="1" id="KW-0805">Transcription regulation</keyword>
<evidence type="ECO:0000313" key="6">
    <source>
        <dbReference type="Proteomes" id="UP000184280"/>
    </source>
</evidence>
<protein>
    <submittedName>
        <fullName evidence="5">Transcriptional regulator, AraC family</fullName>
    </submittedName>
</protein>
<sequence>MYICTRKPSINCNMFRLEATWMWQYGYNTIPNWDGKLLIIDTDAHNSLVETNALPGAIAAYGYTIVLQGWMTMLFNGREVHFTKDDLIIYTPGMMVSVIDITDDYRGICLVADKDFAFESPTMRDAIRAAYLPAVELSEPRLTLAEEDNLHLMELMGIIRRYLLSADHPFRSECLRTTYGLFLLELNAIQERTIRERRFPKRIEELFFGFLRLVPIHFTEHHDVAFYASQLCISPRYLSQIVRDISGRTVVDYINQMLLMEASYLLQQTSLPIAEIAVRLHFSETASFTRFFTRMKGMNPRVLRKGK</sequence>
<dbReference type="Proteomes" id="UP000184280">
    <property type="component" value="Unassembled WGS sequence"/>
</dbReference>
<gene>
    <name evidence="5" type="ORF">SAMN04488494_1486</name>
</gene>
<keyword evidence="3" id="KW-0804">Transcription</keyword>
<dbReference type="PROSITE" id="PS01124">
    <property type="entry name" value="HTH_ARAC_FAMILY_2"/>
    <property type="match status" value="1"/>
</dbReference>
<proteinExistence type="predicted"/>
<dbReference type="InterPro" id="IPR009057">
    <property type="entry name" value="Homeodomain-like_sf"/>
</dbReference>
<dbReference type="AlphaFoldDB" id="A0A1M7GK14"/>
<dbReference type="SUPFAM" id="SSF46689">
    <property type="entry name" value="Homeodomain-like"/>
    <property type="match status" value="1"/>
</dbReference>
<keyword evidence="2" id="KW-0238">DNA-binding</keyword>
<evidence type="ECO:0000259" key="4">
    <source>
        <dbReference type="PROSITE" id="PS01124"/>
    </source>
</evidence>
<organism evidence="5 6">
    <name type="scientific">Xylanibacter ruminicola</name>
    <name type="common">Prevotella ruminicola</name>
    <dbReference type="NCBI Taxonomy" id="839"/>
    <lineage>
        <taxon>Bacteria</taxon>
        <taxon>Pseudomonadati</taxon>
        <taxon>Bacteroidota</taxon>
        <taxon>Bacteroidia</taxon>
        <taxon>Bacteroidales</taxon>
        <taxon>Prevotellaceae</taxon>
        <taxon>Xylanibacter</taxon>
    </lineage>
</organism>
<dbReference type="Gene3D" id="1.10.10.60">
    <property type="entry name" value="Homeodomain-like"/>
    <property type="match status" value="1"/>
</dbReference>
<dbReference type="PANTHER" id="PTHR43280">
    <property type="entry name" value="ARAC-FAMILY TRANSCRIPTIONAL REGULATOR"/>
    <property type="match status" value="1"/>
</dbReference>
<dbReference type="GO" id="GO:0003700">
    <property type="term" value="F:DNA-binding transcription factor activity"/>
    <property type="evidence" value="ECO:0007669"/>
    <property type="project" value="InterPro"/>
</dbReference>
<dbReference type="SMART" id="SM00342">
    <property type="entry name" value="HTH_ARAC"/>
    <property type="match status" value="1"/>
</dbReference>
<evidence type="ECO:0000313" key="5">
    <source>
        <dbReference type="EMBL" id="SHM16277.1"/>
    </source>
</evidence>